<protein>
    <submittedName>
        <fullName evidence="6">Sodium-dependent dicarboxylate transporter SdcS</fullName>
    </submittedName>
</protein>
<dbReference type="EMBL" id="VSSQ01001223">
    <property type="protein sequence ID" value="MPM06381.1"/>
    <property type="molecule type" value="Genomic_DNA"/>
</dbReference>
<evidence type="ECO:0000256" key="5">
    <source>
        <dbReference type="SAM" id="Phobius"/>
    </source>
</evidence>
<keyword evidence="3 5" id="KW-1133">Transmembrane helix</keyword>
<keyword evidence="2 5" id="KW-0812">Transmembrane</keyword>
<dbReference type="PANTHER" id="PTHR10283:SF82">
    <property type="entry name" value="SOLUTE CARRIER FAMILY 13 MEMBER 2"/>
    <property type="match status" value="1"/>
</dbReference>
<comment type="subcellular location">
    <subcellularLocation>
        <location evidence="1">Membrane</location>
        <topology evidence="1">Multi-pass membrane protein</topology>
    </subcellularLocation>
</comment>
<feature type="transmembrane region" description="Helical" evidence="5">
    <location>
        <begin position="116"/>
        <end position="136"/>
    </location>
</feature>
<dbReference type="InterPro" id="IPR001898">
    <property type="entry name" value="SLC13A/DASS"/>
</dbReference>
<sequence>MLFAGGFALATGFKESGLSLWFGGHLSGVANLHPFLVVFIICLVITFLTELTSNTATTEMVLPILAGIAITTDINPMMLMIPATMSASMAFMLPIATPPNAIIFGTGLVSVRQMAVTGLLINLVGAVVCTLVMYFWGVSLG</sequence>
<gene>
    <name evidence="6" type="primary">sdcS_14</name>
    <name evidence="6" type="ORF">SDC9_52680</name>
</gene>
<dbReference type="Pfam" id="PF00939">
    <property type="entry name" value="Na_sulph_symp"/>
    <property type="match status" value="1"/>
</dbReference>
<evidence type="ECO:0000256" key="4">
    <source>
        <dbReference type="ARBA" id="ARBA00023136"/>
    </source>
</evidence>
<evidence type="ECO:0000256" key="1">
    <source>
        <dbReference type="ARBA" id="ARBA00004141"/>
    </source>
</evidence>
<feature type="transmembrane region" description="Helical" evidence="5">
    <location>
        <begin position="87"/>
        <end position="109"/>
    </location>
</feature>
<comment type="caution">
    <text evidence="6">The sequence shown here is derived from an EMBL/GenBank/DDBJ whole genome shotgun (WGS) entry which is preliminary data.</text>
</comment>
<evidence type="ECO:0000256" key="2">
    <source>
        <dbReference type="ARBA" id="ARBA00022692"/>
    </source>
</evidence>
<dbReference type="GO" id="GO:0008514">
    <property type="term" value="F:organic anion transmembrane transporter activity"/>
    <property type="evidence" value="ECO:0007669"/>
    <property type="project" value="UniProtKB-ARBA"/>
</dbReference>
<dbReference type="AlphaFoldDB" id="A0A644WS88"/>
<organism evidence="6">
    <name type="scientific">bioreactor metagenome</name>
    <dbReference type="NCBI Taxonomy" id="1076179"/>
    <lineage>
        <taxon>unclassified sequences</taxon>
        <taxon>metagenomes</taxon>
        <taxon>ecological metagenomes</taxon>
    </lineage>
</organism>
<dbReference type="GO" id="GO:1905039">
    <property type="term" value="P:carboxylic acid transmembrane transport"/>
    <property type="evidence" value="ECO:0007669"/>
    <property type="project" value="UniProtKB-ARBA"/>
</dbReference>
<evidence type="ECO:0000313" key="6">
    <source>
        <dbReference type="EMBL" id="MPM06381.1"/>
    </source>
</evidence>
<feature type="transmembrane region" description="Helical" evidence="5">
    <location>
        <begin position="60"/>
        <end position="81"/>
    </location>
</feature>
<evidence type="ECO:0000256" key="3">
    <source>
        <dbReference type="ARBA" id="ARBA00022989"/>
    </source>
</evidence>
<dbReference type="PANTHER" id="PTHR10283">
    <property type="entry name" value="SOLUTE CARRIER FAMILY 13 MEMBER"/>
    <property type="match status" value="1"/>
</dbReference>
<proteinExistence type="predicted"/>
<accession>A0A644WS88</accession>
<dbReference type="GO" id="GO:0005886">
    <property type="term" value="C:plasma membrane"/>
    <property type="evidence" value="ECO:0007669"/>
    <property type="project" value="TreeGrafter"/>
</dbReference>
<name>A0A644WS88_9ZZZZ</name>
<feature type="transmembrane region" description="Helical" evidence="5">
    <location>
        <begin position="30"/>
        <end position="48"/>
    </location>
</feature>
<keyword evidence="4 5" id="KW-0472">Membrane</keyword>
<reference evidence="6" key="1">
    <citation type="submission" date="2019-08" db="EMBL/GenBank/DDBJ databases">
        <authorList>
            <person name="Kucharzyk K."/>
            <person name="Murdoch R.W."/>
            <person name="Higgins S."/>
            <person name="Loffler F."/>
        </authorList>
    </citation>
    <scope>NUCLEOTIDE SEQUENCE</scope>
</reference>